<dbReference type="InterPro" id="IPR020472">
    <property type="entry name" value="WD40_PAC1"/>
</dbReference>
<dbReference type="RefSeq" id="XP_062876884.1">
    <property type="nucleotide sequence ID" value="XM_063020814.1"/>
</dbReference>
<dbReference type="GO" id="GO:0017070">
    <property type="term" value="F:U6 snRNA binding"/>
    <property type="evidence" value="ECO:0007669"/>
    <property type="project" value="TreeGrafter"/>
</dbReference>
<dbReference type="AlphaFoldDB" id="A0AAX4H8F1"/>
<dbReference type="PROSITE" id="PS50082">
    <property type="entry name" value="WD_REPEATS_2"/>
    <property type="match status" value="5"/>
</dbReference>
<dbReference type="PRINTS" id="PR00320">
    <property type="entry name" value="GPROTEINBRPT"/>
</dbReference>
<evidence type="ECO:0000256" key="4">
    <source>
        <dbReference type="SAM" id="MobiDB-lite"/>
    </source>
</evidence>
<dbReference type="InterPro" id="IPR001680">
    <property type="entry name" value="WD40_rpt"/>
</dbReference>
<dbReference type="CDD" id="cd00200">
    <property type="entry name" value="WD40"/>
    <property type="match status" value="1"/>
</dbReference>
<evidence type="ECO:0000256" key="3">
    <source>
        <dbReference type="PROSITE-ProRule" id="PRU00221"/>
    </source>
</evidence>
<proteinExistence type="predicted"/>
<dbReference type="GO" id="GO:0000398">
    <property type="term" value="P:mRNA splicing, via spliceosome"/>
    <property type="evidence" value="ECO:0007669"/>
    <property type="project" value="TreeGrafter"/>
</dbReference>
<accession>A0AAX4H8F1</accession>
<dbReference type="GO" id="GO:0046540">
    <property type="term" value="C:U4/U6 x U5 tri-snRNP complex"/>
    <property type="evidence" value="ECO:0007669"/>
    <property type="project" value="TreeGrafter"/>
</dbReference>
<dbReference type="Pfam" id="PF00400">
    <property type="entry name" value="WD40"/>
    <property type="match status" value="6"/>
</dbReference>
<feature type="compositionally biased region" description="Low complexity" evidence="4">
    <location>
        <begin position="1"/>
        <end position="15"/>
    </location>
</feature>
<keyword evidence="1 3" id="KW-0853">WD repeat</keyword>
<protein>
    <recommendedName>
        <fullName evidence="7">WD40 repeat-like protein</fullName>
    </recommendedName>
</protein>
<organism evidence="5 6">
    <name type="scientific">Australozyma saopauloensis</name>
    <dbReference type="NCBI Taxonomy" id="291208"/>
    <lineage>
        <taxon>Eukaryota</taxon>
        <taxon>Fungi</taxon>
        <taxon>Dikarya</taxon>
        <taxon>Ascomycota</taxon>
        <taxon>Saccharomycotina</taxon>
        <taxon>Pichiomycetes</taxon>
        <taxon>Metschnikowiaceae</taxon>
        <taxon>Australozyma</taxon>
    </lineage>
</organism>
<dbReference type="InterPro" id="IPR019775">
    <property type="entry name" value="WD40_repeat_CS"/>
</dbReference>
<dbReference type="PROSITE" id="PS50294">
    <property type="entry name" value="WD_REPEATS_REGION"/>
    <property type="match status" value="4"/>
</dbReference>
<sequence length="429" mass="48201">MSALQSPSTSTLQTTDQVANMNSRDIGKIISEEDQEDEEEDEEFYTPGSNELFEARKKLLASSVSKAAERIEKQTQLAKEFNMARTLRHRHIIALYMELLELDASYTMKGNTRALGMARFNKDSTRVACASWDGSIFILDRKDTVLNQVLRLSPGFHTEKAVVEWSPSDSLFLISGGAEGSVNFWKVDDLEIMKPTETLKRAHSNRIAHITYHPSGEYFATTSFDQTWKLWDVQRPEIELLEQEGHSKEVYAASFHPDGSLLATGGLDAIGRVWDLRSGRSIAVLSKHAKGIYSMDWSPNGYHLASASGDNSVQIWDLRKSQDQALFSIPAHTKLVSGVRFLRNCTRNIITKPVRDENENDERVLEVNGTVLITSSFDGTVKVWSADNWVCLKTLRGHNDKVMSCDMSTDGDSIISTGWDRTLKTWIPS</sequence>
<evidence type="ECO:0000256" key="2">
    <source>
        <dbReference type="ARBA" id="ARBA00022737"/>
    </source>
</evidence>
<feature type="repeat" description="WD" evidence="3">
    <location>
        <begin position="243"/>
        <end position="284"/>
    </location>
</feature>
<reference evidence="5 6" key="1">
    <citation type="submission" date="2023-10" db="EMBL/GenBank/DDBJ databases">
        <title>Draft Genome Sequence of Candida saopaulonensis from a very Premature Infant with Sepsis.</title>
        <authorList>
            <person name="Ning Y."/>
            <person name="Dai R."/>
            <person name="Xiao M."/>
            <person name="Xu Y."/>
            <person name="Yan Q."/>
            <person name="Zhang L."/>
        </authorList>
    </citation>
    <scope>NUCLEOTIDE SEQUENCE [LARGE SCALE GENOMIC DNA]</scope>
    <source>
        <strain evidence="5 6">19XY460</strain>
    </source>
</reference>
<keyword evidence="2" id="KW-0677">Repeat</keyword>
<dbReference type="InterPro" id="IPR015943">
    <property type="entry name" value="WD40/YVTN_repeat-like_dom_sf"/>
</dbReference>
<dbReference type="InterPro" id="IPR036322">
    <property type="entry name" value="WD40_repeat_dom_sf"/>
</dbReference>
<dbReference type="GO" id="GO:0030621">
    <property type="term" value="F:U4 snRNA binding"/>
    <property type="evidence" value="ECO:0007669"/>
    <property type="project" value="TreeGrafter"/>
</dbReference>
<feature type="repeat" description="WD" evidence="3">
    <location>
        <begin position="395"/>
        <end position="429"/>
    </location>
</feature>
<dbReference type="EMBL" id="CP138895">
    <property type="protein sequence ID" value="WPK24501.1"/>
    <property type="molecule type" value="Genomic_DNA"/>
</dbReference>
<dbReference type="SUPFAM" id="SSF50978">
    <property type="entry name" value="WD40 repeat-like"/>
    <property type="match status" value="1"/>
</dbReference>
<dbReference type="PANTHER" id="PTHR19846">
    <property type="entry name" value="WD40 REPEAT PROTEIN"/>
    <property type="match status" value="1"/>
</dbReference>
<gene>
    <name evidence="5" type="ORF">PUMCH_001775</name>
</gene>
<dbReference type="SMART" id="SM00320">
    <property type="entry name" value="WD40"/>
    <property type="match status" value="7"/>
</dbReference>
<feature type="repeat" description="WD" evidence="3">
    <location>
        <begin position="200"/>
        <end position="241"/>
    </location>
</feature>
<evidence type="ECO:0000313" key="6">
    <source>
        <dbReference type="Proteomes" id="UP001338582"/>
    </source>
</evidence>
<name>A0AAX4H8F1_9ASCO</name>
<feature type="repeat" description="WD" evidence="3">
    <location>
        <begin position="285"/>
        <end position="326"/>
    </location>
</feature>
<feature type="compositionally biased region" description="Acidic residues" evidence="4">
    <location>
        <begin position="32"/>
        <end position="44"/>
    </location>
</feature>
<evidence type="ECO:0000256" key="1">
    <source>
        <dbReference type="ARBA" id="ARBA00022574"/>
    </source>
</evidence>
<dbReference type="GeneID" id="88172840"/>
<dbReference type="Proteomes" id="UP001338582">
    <property type="component" value="Chromosome 2"/>
</dbReference>
<dbReference type="KEGG" id="asau:88172840"/>
<feature type="region of interest" description="Disordered" evidence="4">
    <location>
        <begin position="1"/>
        <end position="46"/>
    </location>
</feature>
<evidence type="ECO:0008006" key="7">
    <source>
        <dbReference type="Google" id="ProtNLM"/>
    </source>
</evidence>
<dbReference type="PROSITE" id="PS00678">
    <property type="entry name" value="WD_REPEATS_1"/>
    <property type="match status" value="1"/>
</dbReference>
<feature type="repeat" description="WD" evidence="3">
    <location>
        <begin position="368"/>
        <end position="394"/>
    </location>
</feature>
<dbReference type="Gene3D" id="2.130.10.10">
    <property type="entry name" value="YVTN repeat-like/Quinoprotein amine dehydrogenase"/>
    <property type="match status" value="2"/>
</dbReference>
<evidence type="ECO:0000313" key="5">
    <source>
        <dbReference type="EMBL" id="WPK24501.1"/>
    </source>
</evidence>
<keyword evidence="6" id="KW-1185">Reference proteome</keyword>
<dbReference type="PANTHER" id="PTHR19846:SF0">
    <property type="entry name" value="PRE-MRNA PROCESSING FACTOR 4"/>
    <property type="match status" value="1"/>
</dbReference>